<evidence type="ECO:0000256" key="2">
    <source>
        <dbReference type="ARBA" id="ARBA00022884"/>
    </source>
</evidence>
<dbReference type="GO" id="GO:0022625">
    <property type="term" value="C:cytosolic large ribosomal subunit"/>
    <property type="evidence" value="ECO:0007669"/>
    <property type="project" value="TreeGrafter"/>
</dbReference>
<protein>
    <recommendedName>
        <fullName evidence="5">Large ribosomal subunit protein bL25</fullName>
    </recommendedName>
    <alternativeName>
        <fullName evidence="5">General stress protein CTC</fullName>
    </alternativeName>
</protein>
<evidence type="ECO:0000259" key="8">
    <source>
        <dbReference type="Pfam" id="PF14693"/>
    </source>
</evidence>
<comment type="similarity">
    <text evidence="5">Belongs to the bacterial ribosomal protein bL25 family. CTC subfamily.</text>
</comment>
<dbReference type="PANTHER" id="PTHR33284">
    <property type="entry name" value="RIBOSOMAL PROTEIN L25/GLN-TRNA SYNTHETASE, ANTI-CODON-BINDING DOMAIN-CONTAINING PROTEIN"/>
    <property type="match status" value="1"/>
</dbReference>
<organism evidence="9 10">
    <name type="scientific">Candidatus Uhrbacteria bacterium CG_4_9_14_3_um_filter_36_7</name>
    <dbReference type="NCBI Taxonomy" id="1975033"/>
    <lineage>
        <taxon>Bacteria</taxon>
        <taxon>Candidatus Uhriibacteriota</taxon>
    </lineage>
</organism>
<dbReference type="EMBL" id="PFWS01000005">
    <property type="protein sequence ID" value="PJA47689.1"/>
    <property type="molecule type" value="Genomic_DNA"/>
</dbReference>
<feature type="region of interest" description="Disordered" evidence="6">
    <location>
        <begin position="214"/>
        <end position="239"/>
    </location>
</feature>
<dbReference type="HAMAP" id="MF_01334">
    <property type="entry name" value="Ribosomal_bL25_CTC"/>
    <property type="match status" value="1"/>
</dbReference>
<dbReference type="AlphaFoldDB" id="A0A2M7XIE7"/>
<dbReference type="InterPro" id="IPR037121">
    <property type="entry name" value="Ribosomal_bL25_C"/>
</dbReference>
<dbReference type="Gene3D" id="2.170.120.20">
    <property type="entry name" value="Ribosomal protein L25, beta domain"/>
    <property type="match status" value="1"/>
</dbReference>
<evidence type="ECO:0000256" key="3">
    <source>
        <dbReference type="ARBA" id="ARBA00022980"/>
    </source>
</evidence>
<proteinExistence type="inferred from homology"/>
<accession>A0A2M7XIE7</accession>
<comment type="caution">
    <text evidence="9">The sequence shown here is derived from an EMBL/GenBank/DDBJ whole genome shotgun (WGS) entry which is preliminary data.</text>
</comment>
<dbReference type="GO" id="GO:0006412">
    <property type="term" value="P:translation"/>
    <property type="evidence" value="ECO:0007669"/>
    <property type="project" value="UniProtKB-UniRule"/>
</dbReference>
<dbReference type="InterPro" id="IPR001021">
    <property type="entry name" value="Ribosomal_bL25_long"/>
</dbReference>
<evidence type="ECO:0000259" key="7">
    <source>
        <dbReference type="Pfam" id="PF01386"/>
    </source>
</evidence>
<dbReference type="InterPro" id="IPR020057">
    <property type="entry name" value="Ribosomal_bL25_b-dom"/>
</dbReference>
<evidence type="ECO:0000313" key="10">
    <source>
        <dbReference type="Proteomes" id="UP000229749"/>
    </source>
</evidence>
<name>A0A2M7XIE7_9BACT</name>
<sequence length="239" mass="26954">MGTITPSYLYLFKNMAFTLKAIKREIIGRKTNELRDEGFIPAIIYGARKNPINISVNRQAFLRIYQQAGESTLIDLEMETGEIEAVLIQDFQRSSVQDQMIHADFRRVDLDKPLVVDVQLYLVGEAPAVRELGGTLISSRHTVQVRALPRDLIKTLEIDLSTLKTFNDVIRVSDISCPEGVQILDENDLSLVTVMPPRTDEELKQLDEAIQEDVSQVERVGKKEEVPEEEDAAKTPEAS</sequence>
<reference evidence="10" key="1">
    <citation type="submission" date="2017-09" db="EMBL/GenBank/DDBJ databases">
        <title>Depth-based differentiation of microbial function through sediment-hosted aquifers and enrichment of novel symbionts in the deep terrestrial subsurface.</title>
        <authorList>
            <person name="Probst A.J."/>
            <person name="Ladd B."/>
            <person name="Jarett J.K."/>
            <person name="Geller-Mcgrath D.E."/>
            <person name="Sieber C.M.K."/>
            <person name="Emerson J.B."/>
            <person name="Anantharaman K."/>
            <person name="Thomas B.C."/>
            <person name="Malmstrom R."/>
            <person name="Stieglmeier M."/>
            <person name="Klingl A."/>
            <person name="Woyke T."/>
            <person name="Ryan C.M."/>
            <person name="Banfield J.F."/>
        </authorList>
    </citation>
    <scope>NUCLEOTIDE SEQUENCE [LARGE SCALE GENOMIC DNA]</scope>
</reference>
<keyword evidence="4 5" id="KW-0687">Ribonucleoprotein</keyword>
<evidence type="ECO:0000256" key="5">
    <source>
        <dbReference type="HAMAP-Rule" id="MF_01334"/>
    </source>
</evidence>
<gene>
    <name evidence="5" type="primary">rplY</name>
    <name evidence="5" type="synonym">ctc</name>
    <name evidence="9" type="ORF">CO172_00310</name>
</gene>
<dbReference type="InterPro" id="IPR020056">
    <property type="entry name" value="Rbsml_bL25/Gln-tRNA_synth_N"/>
</dbReference>
<evidence type="ECO:0000256" key="4">
    <source>
        <dbReference type="ARBA" id="ARBA00023274"/>
    </source>
</evidence>
<comment type="function">
    <text evidence="5">This is one of the proteins that binds to the 5S RNA in the ribosome where it forms part of the central protuberance.</text>
</comment>
<comment type="subunit">
    <text evidence="5">Part of the 50S ribosomal subunit; part of the 5S rRNA/L5/L18/L25 subcomplex. Contacts the 5S rRNA. Binds to the 5S rRNA independently of L5 and L18.</text>
</comment>
<dbReference type="GO" id="GO:0008097">
    <property type="term" value="F:5S rRNA binding"/>
    <property type="evidence" value="ECO:0007669"/>
    <property type="project" value="InterPro"/>
</dbReference>
<dbReference type="GO" id="GO:0003735">
    <property type="term" value="F:structural constituent of ribosome"/>
    <property type="evidence" value="ECO:0007669"/>
    <property type="project" value="InterPro"/>
</dbReference>
<keyword evidence="2 5" id="KW-0694">RNA-binding</keyword>
<dbReference type="NCBIfam" id="TIGR00731">
    <property type="entry name" value="bL25_bact_ctc"/>
    <property type="match status" value="1"/>
</dbReference>
<evidence type="ECO:0000256" key="6">
    <source>
        <dbReference type="SAM" id="MobiDB-lite"/>
    </source>
</evidence>
<dbReference type="CDD" id="cd00495">
    <property type="entry name" value="Ribosomal_L25_TL5_CTC"/>
    <property type="match status" value="1"/>
</dbReference>
<feature type="domain" description="Large ribosomal subunit protein bL25 L25" evidence="7">
    <location>
        <begin position="19"/>
        <end position="105"/>
    </location>
</feature>
<dbReference type="InterPro" id="IPR029751">
    <property type="entry name" value="Ribosomal_L25_dom"/>
</dbReference>
<dbReference type="Pfam" id="PF14693">
    <property type="entry name" value="Ribosomal_TL5_C"/>
    <property type="match status" value="1"/>
</dbReference>
<keyword evidence="1 5" id="KW-0699">rRNA-binding</keyword>
<evidence type="ECO:0000313" key="9">
    <source>
        <dbReference type="EMBL" id="PJA47689.1"/>
    </source>
</evidence>
<evidence type="ECO:0000256" key="1">
    <source>
        <dbReference type="ARBA" id="ARBA00022730"/>
    </source>
</evidence>
<keyword evidence="3 5" id="KW-0689">Ribosomal protein</keyword>
<feature type="domain" description="Large ribosomal subunit protein bL25 beta" evidence="8">
    <location>
        <begin position="115"/>
        <end position="198"/>
    </location>
</feature>
<dbReference type="InterPro" id="IPR020930">
    <property type="entry name" value="Ribosomal_uL5_bac-type"/>
</dbReference>
<dbReference type="InterPro" id="IPR011035">
    <property type="entry name" value="Ribosomal_bL25/Gln-tRNA_synth"/>
</dbReference>
<dbReference type="PANTHER" id="PTHR33284:SF1">
    <property type="entry name" value="RIBOSOMAL PROTEIN L25_GLN-TRNA SYNTHETASE, ANTI-CODON-BINDING DOMAIN-CONTAINING PROTEIN"/>
    <property type="match status" value="1"/>
</dbReference>
<dbReference type="SUPFAM" id="SSF50715">
    <property type="entry name" value="Ribosomal protein L25-like"/>
    <property type="match status" value="1"/>
</dbReference>
<dbReference type="Gene3D" id="2.40.240.10">
    <property type="entry name" value="Ribosomal Protein L25, Chain P"/>
    <property type="match status" value="1"/>
</dbReference>
<dbReference type="Pfam" id="PF01386">
    <property type="entry name" value="Ribosomal_L25p"/>
    <property type="match status" value="1"/>
</dbReference>
<dbReference type="Proteomes" id="UP000229749">
    <property type="component" value="Unassembled WGS sequence"/>
</dbReference>